<dbReference type="CDD" id="cd05828">
    <property type="entry name" value="Sortase_D_1"/>
    <property type="match status" value="1"/>
</dbReference>
<dbReference type="Gene3D" id="2.40.260.10">
    <property type="entry name" value="Sortase"/>
    <property type="match status" value="1"/>
</dbReference>
<comment type="caution">
    <text evidence="5">The sequence shown here is derived from an EMBL/GenBank/DDBJ whole genome shotgun (WGS) entry which is preliminary data.</text>
</comment>
<protein>
    <submittedName>
        <fullName evidence="5">Class D sortase</fullName>
    </submittedName>
</protein>
<keyword evidence="3" id="KW-0175">Coiled coil</keyword>
<organism evidence="5 6">
    <name type="scientific">Candidatus Gemmiger avicola</name>
    <dbReference type="NCBI Taxonomy" id="2838605"/>
    <lineage>
        <taxon>Bacteria</taxon>
        <taxon>Bacillati</taxon>
        <taxon>Bacillota</taxon>
        <taxon>Clostridia</taxon>
        <taxon>Eubacteriales</taxon>
        <taxon>Gemmiger</taxon>
    </lineage>
</organism>
<accession>A0A9D2S496</accession>
<feature type="compositionally biased region" description="Acidic residues" evidence="4">
    <location>
        <begin position="250"/>
        <end position="268"/>
    </location>
</feature>
<dbReference type="AlphaFoldDB" id="A0A9D2S496"/>
<evidence type="ECO:0000256" key="3">
    <source>
        <dbReference type="SAM" id="Coils"/>
    </source>
</evidence>
<evidence type="ECO:0000313" key="6">
    <source>
        <dbReference type="Proteomes" id="UP000886803"/>
    </source>
</evidence>
<dbReference type="InterPro" id="IPR041999">
    <property type="entry name" value="Sortase_D_1"/>
</dbReference>
<feature type="active site" description="Acyl-thioester intermediate" evidence="2">
    <location>
        <position position="214"/>
    </location>
</feature>
<dbReference type="InterPro" id="IPR005754">
    <property type="entry name" value="Sortase"/>
</dbReference>
<evidence type="ECO:0000313" key="5">
    <source>
        <dbReference type="EMBL" id="HJB42741.1"/>
    </source>
</evidence>
<dbReference type="GO" id="GO:0016787">
    <property type="term" value="F:hydrolase activity"/>
    <property type="evidence" value="ECO:0007669"/>
    <property type="project" value="UniProtKB-KW"/>
</dbReference>
<feature type="active site" description="Proton donor/acceptor" evidence="2">
    <location>
        <position position="156"/>
    </location>
</feature>
<reference evidence="5" key="2">
    <citation type="submission" date="2021-04" db="EMBL/GenBank/DDBJ databases">
        <authorList>
            <person name="Gilroy R."/>
        </authorList>
    </citation>
    <scope>NUCLEOTIDE SEQUENCE</scope>
    <source>
        <strain evidence="5">ChiBcec8-13705</strain>
    </source>
</reference>
<gene>
    <name evidence="5" type="ORF">H9945_09620</name>
</gene>
<feature type="region of interest" description="Disordered" evidence="4">
    <location>
        <begin position="237"/>
        <end position="268"/>
    </location>
</feature>
<keyword evidence="1" id="KW-0378">Hydrolase</keyword>
<dbReference type="InterPro" id="IPR023365">
    <property type="entry name" value="Sortase_dom-sf"/>
</dbReference>
<dbReference type="Proteomes" id="UP000886803">
    <property type="component" value="Unassembled WGS sequence"/>
</dbReference>
<proteinExistence type="predicted"/>
<evidence type="ECO:0000256" key="2">
    <source>
        <dbReference type="PIRSR" id="PIRSR605754-1"/>
    </source>
</evidence>
<feature type="coiled-coil region" evidence="3">
    <location>
        <begin position="37"/>
        <end position="81"/>
    </location>
</feature>
<dbReference type="SUPFAM" id="SSF63817">
    <property type="entry name" value="Sortase"/>
    <property type="match status" value="1"/>
</dbReference>
<dbReference type="NCBIfam" id="TIGR01076">
    <property type="entry name" value="sortase_fam"/>
    <property type="match status" value="1"/>
</dbReference>
<reference evidence="5" key="1">
    <citation type="journal article" date="2021" name="PeerJ">
        <title>Extensive microbial diversity within the chicken gut microbiome revealed by metagenomics and culture.</title>
        <authorList>
            <person name="Gilroy R."/>
            <person name="Ravi A."/>
            <person name="Getino M."/>
            <person name="Pursley I."/>
            <person name="Horton D.L."/>
            <person name="Alikhan N.F."/>
            <person name="Baker D."/>
            <person name="Gharbi K."/>
            <person name="Hall N."/>
            <person name="Watson M."/>
            <person name="Adriaenssens E.M."/>
            <person name="Foster-Nyarko E."/>
            <person name="Jarju S."/>
            <person name="Secka A."/>
            <person name="Antonio M."/>
            <person name="Oren A."/>
            <person name="Chaudhuri R.R."/>
            <person name="La Ragione R."/>
            <person name="Hildebrand F."/>
            <person name="Pallen M.J."/>
        </authorList>
    </citation>
    <scope>NUCLEOTIDE SEQUENCE</scope>
    <source>
        <strain evidence="5">ChiBcec8-13705</strain>
    </source>
</reference>
<dbReference type="Pfam" id="PF04203">
    <property type="entry name" value="Sortase"/>
    <property type="match status" value="1"/>
</dbReference>
<evidence type="ECO:0000256" key="1">
    <source>
        <dbReference type="ARBA" id="ARBA00022801"/>
    </source>
</evidence>
<name>A0A9D2S496_9FIRM</name>
<dbReference type="PROSITE" id="PS51257">
    <property type="entry name" value="PROKAR_LIPOPROTEIN"/>
    <property type="match status" value="1"/>
</dbReference>
<dbReference type="EMBL" id="DWYG01000164">
    <property type="protein sequence ID" value="HJB42741.1"/>
    <property type="molecule type" value="Genomic_DNA"/>
</dbReference>
<sequence>MKPIRKRAIRYLVICVAALVLACLGGGYLVYSRQQAIARAEAERMAAEQAAAQAAAEQAAAEAAARAAEEEAARQAALEAERQAAAQAAAEQAAADAKEKIEYGDVIGTVWVEGTEVNCDLYWGDGTSIFRSGAGCSVENGCVLPGDNGTVFVGAHTDTFFYNLFDAEVGALIHLDTIYGDFVYKITETKVIYETEVDQCRWGAEEPSCILYTCYPQGIQTPTDRRYLVYADPVETDENGVVPSSLPGLEESEEEMATPTGDESEPAA</sequence>
<evidence type="ECO:0000256" key="4">
    <source>
        <dbReference type="SAM" id="MobiDB-lite"/>
    </source>
</evidence>